<dbReference type="OrthoDB" id="2286647at2"/>
<dbReference type="eggNOG" id="COG4832">
    <property type="taxonomic scope" value="Bacteria"/>
</dbReference>
<gene>
    <name evidence="1" type="ORF">L248_0455</name>
</gene>
<dbReference type="AlphaFoldDB" id="U4TJ76"/>
<organism evidence="1 2">
    <name type="scientific">Schleiferilactobacillus shenzhenensis LY-73</name>
    <dbReference type="NCBI Taxonomy" id="1231336"/>
    <lineage>
        <taxon>Bacteria</taxon>
        <taxon>Bacillati</taxon>
        <taxon>Bacillota</taxon>
        <taxon>Bacilli</taxon>
        <taxon>Lactobacillales</taxon>
        <taxon>Lactobacillaceae</taxon>
        <taxon>Schleiferilactobacillus</taxon>
    </lineage>
</organism>
<accession>U4TJ76</accession>
<reference evidence="2" key="1">
    <citation type="journal article" date="2013" name="Genome Announc.">
        <title>Whole-Genome Sequencing of Lactobacillus shenzhenensis Strain LY-73T.</title>
        <authorList>
            <person name="Lin Z."/>
            <person name="Liu Z."/>
            <person name="Yang R."/>
            <person name="Zou Y."/>
            <person name="Wan D."/>
            <person name="Chen J."/>
            <person name="Guo M."/>
            <person name="Zhao J."/>
            <person name="Fang C."/>
            <person name="Yang R."/>
            <person name="Liu F."/>
        </authorList>
    </citation>
    <scope>NUCLEOTIDE SEQUENCE [LARGE SCALE GENOMIC DNA]</scope>
    <source>
        <strain evidence="2">LY-73</strain>
    </source>
</reference>
<evidence type="ECO:0000313" key="1">
    <source>
        <dbReference type="EMBL" id="ERL64851.1"/>
    </source>
</evidence>
<dbReference type="EMBL" id="KI271591">
    <property type="protein sequence ID" value="ERL64851.1"/>
    <property type="molecule type" value="Genomic_DNA"/>
</dbReference>
<dbReference type="Gene3D" id="3.20.80.10">
    <property type="entry name" value="Regulatory factor, effector binding domain"/>
    <property type="match status" value="1"/>
</dbReference>
<dbReference type="SUPFAM" id="SSF55136">
    <property type="entry name" value="Probable bacterial effector-binding domain"/>
    <property type="match status" value="1"/>
</dbReference>
<evidence type="ECO:0000313" key="2">
    <source>
        <dbReference type="Proteomes" id="UP000030647"/>
    </source>
</evidence>
<proteinExistence type="predicted"/>
<dbReference type="Proteomes" id="UP000030647">
    <property type="component" value="Unassembled WGS sequence"/>
</dbReference>
<dbReference type="STRING" id="1231336.L248_0455"/>
<keyword evidence="2" id="KW-1185">Reference proteome</keyword>
<evidence type="ECO:0008006" key="3">
    <source>
        <dbReference type="Google" id="ProtNLM"/>
    </source>
</evidence>
<dbReference type="HOGENOM" id="CLU_1308820_0_0_9"/>
<protein>
    <recommendedName>
        <fullName evidence="3">GyrI-like small molecule binding domain-containing protein</fullName>
    </recommendedName>
</protein>
<dbReference type="InterPro" id="IPR011256">
    <property type="entry name" value="Reg_factor_effector_dom_sf"/>
</dbReference>
<sequence>MSRFDYREQEQTEYNLGSVPSVVVLTERNYLQYQGQGPTSLADPQFKAAVTAMYTFAEGIKDMAATSKALAWFRDYVPYPLSVFITPDQHYTLLVKQPNFTIPALLDQVKADQPALTAEAAQVTFSRHAEGTEVQLLHTGPVQPDSPVWTALADFMTANDMTRTNPGYRELYLDNLLTTPADQVRTLVRIPVTIPNDGQQNYDVARN</sequence>
<dbReference type="RefSeq" id="WP_022529788.1">
    <property type="nucleotide sequence ID" value="NZ_KI271591.1"/>
</dbReference>
<name>U4TJ76_9LACO</name>